<keyword evidence="1" id="KW-0812">Transmembrane</keyword>
<protein>
    <submittedName>
        <fullName evidence="2">Uncharacterized protein</fullName>
    </submittedName>
</protein>
<name>A0AAW0CY72_9AGAR</name>
<dbReference type="GO" id="GO:0005796">
    <property type="term" value="C:Golgi lumen"/>
    <property type="evidence" value="ECO:0007669"/>
    <property type="project" value="TreeGrafter"/>
</dbReference>
<reference evidence="2 3" key="1">
    <citation type="submission" date="2024-01" db="EMBL/GenBank/DDBJ databases">
        <title>A draft genome for a cacao thread blight-causing isolate of Paramarasmius palmivorus.</title>
        <authorList>
            <person name="Baruah I.K."/>
            <person name="Bukari Y."/>
            <person name="Amoako-Attah I."/>
            <person name="Meinhardt L.W."/>
            <person name="Bailey B.A."/>
            <person name="Cohen S.P."/>
        </authorList>
    </citation>
    <scope>NUCLEOTIDE SEQUENCE [LARGE SCALE GENOMIC DNA]</scope>
    <source>
        <strain evidence="2 3">GH-12</strain>
    </source>
</reference>
<organism evidence="2 3">
    <name type="scientific">Paramarasmius palmivorus</name>
    <dbReference type="NCBI Taxonomy" id="297713"/>
    <lineage>
        <taxon>Eukaryota</taxon>
        <taxon>Fungi</taxon>
        <taxon>Dikarya</taxon>
        <taxon>Basidiomycota</taxon>
        <taxon>Agaricomycotina</taxon>
        <taxon>Agaricomycetes</taxon>
        <taxon>Agaricomycetidae</taxon>
        <taxon>Agaricales</taxon>
        <taxon>Marasmiineae</taxon>
        <taxon>Marasmiaceae</taxon>
        <taxon>Paramarasmius</taxon>
    </lineage>
</organism>
<dbReference type="Gene3D" id="3.40.30.10">
    <property type="entry name" value="Glutaredoxin"/>
    <property type="match status" value="1"/>
</dbReference>
<keyword evidence="1" id="KW-1133">Transmembrane helix</keyword>
<dbReference type="Proteomes" id="UP001383192">
    <property type="component" value="Unassembled WGS sequence"/>
</dbReference>
<accession>A0AAW0CY72</accession>
<comment type="caution">
    <text evidence="2">The sequence shown here is derived from an EMBL/GenBank/DDBJ whole genome shotgun (WGS) entry which is preliminary data.</text>
</comment>
<feature type="transmembrane region" description="Helical" evidence="1">
    <location>
        <begin position="48"/>
        <end position="66"/>
    </location>
</feature>
<dbReference type="GO" id="GO:0034599">
    <property type="term" value="P:cellular response to oxidative stress"/>
    <property type="evidence" value="ECO:0007669"/>
    <property type="project" value="TreeGrafter"/>
</dbReference>
<dbReference type="PANTHER" id="PTHR45694">
    <property type="entry name" value="GLUTAREDOXIN 2"/>
    <property type="match status" value="1"/>
</dbReference>
<proteinExistence type="predicted"/>
<dbReference type="GO" id="GO:0005801">
    <property type="term" value="C:cis-Golgi network"/>
    <property type="evidence" value="ECO:0007669"/>
    <property type="project" value="TreeGrafter"/>
</dbReference>
<dbReference type="PANTHER" id="PTHR45694:SF5">
    <property type="entry name" value="GLUTAREDOXIN 2"/>
    <property type="match status" value="1"/>
</dbReference>
<keyword evidence="1" id="KW-0472">Membrane</keyword>
<keyword evidence="3" id="KW-1185">Reference proteome</keyword>
<dbReference type="EMBL" id="JAYKXP010000029">
    <property type="protein sequence ID" value="KAK7043214.1"/>
    <property type="molecule type" value="Genomic_DNA"/>
</dbReference>
<dbReference type="AlphaFoldDB" id="A0AAW0CY72"/>
<dbReference type="SUPFAM" id="SSF52833">
    <property type="entry name" value="Thioredoxin-like"/>
    <property type="match status" value="1"/>
</dbReference>
<gene>
    <name evidence="2" type="ORF">VNI00_008568</name>
</gene>
<evidence type="ECO:0000256" key="1">
    <source>
        <dbReference type="SAM" id="Phobius"/>
    </source>
</evidence>
<dbReference type="GO" id="GO:0015038">
    <property type="term" value="F:glutathione disulfide oxidoreductase activity"/>
    <property type="evidence" value="ECO:0007669"/>
    <property type="project" value="TreeGrafter"/>
</dbReference>
<sequence>MPLARISSRTSLQYESLPQYKTDTVAVSPTSWTGILAGKTIRRLRQRASLLAILFLAILSTIVFVIHHPALVSSFAAGQTDSTASKQISLALDNMLNSRLAAEALEKYQKATEGHHQLSFTPRQELAAVTGFLTSLPHNVIPSFVDPSSSIDPQLVLDFDTRTAHGSEAVEEMVSDVWANNPVMLWSKYYSASSREIKKYLTSLHLQPPPTIIDVDMRDDSEVLTPLLYRLTSSAELPILLIGGKPIGTTEVFREKAASGELQQQIREAGAIINGGGKRRGGRK</sequence>
<dbReference type="PROSITE" id="PS51354">
    <property type="entry name" value="GLUTAREDOXIN_2"/>
    <property type="match status" value="1"/>
</dbReference>
<dbReference type="InterPro" id="IPR036249">
    <property type="entry name" value="Thioredoxin-like_sf"/>
</dbReference>
<evidence type="ECO:0000313" key="2">
    <source>
        <dbReference type="EMBL" id="KAK7043214.1"/>
    </source>
</evidence>
<evidence type="ECO:0000313" key="3">
    <source>
        <dbReference type="Proteomes" id="UP001383192"/>
    </source>
</evidence>
<dbReference type="GO" id="GO:0000324">
    <property type="term" value="C:fungal-type vacuole"/>
    <property type="evidence" value="ECO:0007669"/>
    <property type="project" value="TreeGrafter"/>
</dbReference>